<dbReference type="Gene3D" id="3.30.710.10">
    <property type="entry name" value="Potassium Channel Kv1.1, Chain A"/>
    <property type="match status" value="1"/>
</dbReference>
<evidence type="ECO:0000313" key="1">
    <source>
        <dbReference type="EMBL" id="VUZ44188.1"/>
    </source>
</evidence>
<accession>A0A564YBV6</accession>
<dbReference type="SUPFAM" id="SSF81382">
    <property type="entry name" value="Skp1 dimerisation domain-like"/>
    <property type="match status" value="1"/>
</dbReference>
<dbReference type="GO" id="GO:0006511">
    <property type="term" value="P:ubiquitin-dependent protein catabolic process"/>
    <property type="evidence" value="ECO:0007669"/>
    <property type="project" value="InterPro"/>
</dbReference>
<dbReference type="Proteomes" id="UP000321570">
    <property type="component" value="Unassembled WGS sequence"/>
</dbReference>
<keyword evidence="2" id="KW-1185">Reference proteome</keyword>
<sequence length="145" mass="17209">MAVFVRTYDGEIIRIRSDLLTQMVGLERELNDPFCATKFFVGNDNIVNLENIHSITLNQIILWHQFHRLNPQRNVRFGAKETWKLCEWDKNFFHKNDKIVINIFQAAWELEDRDLIDAAAIFIRDRLKQDPRMNAAELSKHIDKI</sequence>
<dbReference type="InterPro" id="IPR036296">
    <property type="entry name" value="SKP1-like_dim_sf"/>
</dbReference>
<proteinExistence type="predicted"/>
<dbReference type="SUPFAM" id="SSF54695">
    <property type="entry name" value="POZ domain"/>
    <property type="match status" value="1"/>
</dbReference>
<dbReference type="EMBL" id="CABIJS010000123">
    <property type="protein sequence ID" value="VUZ44188.1"/>
    <property type="molecule type" value="Genomic_DNA"/>
</dbReference>
<evidence type="ECO:0000313" key="2">
    <source>
        <dbReference type="Proteomes" id="UP000321570"/>
    </source>
</evidence>
<dbReference type="InterPro" id="IPR011333">
    <property type="entry name" value="SKP1/BTB/POZ_sf"/>
</dbReference>
<organism evidence="1 2">
    <name type="scientific">Hymenolepis diminuta</name>
    <name type="common">Rat tapeworm</name>
    <dbReference type="NCBI Taxonomy" id="6216"/>
    <lineage>
        <taxon>Eukaryota</taxon>
        <taxon>Metazoa</taxon>
        <taxon>Spiralia</taxon>
        <taxon>Lophotrochozoa</taxon>
        <taxon>Platyhelminthes</taxon>
        <taxon>Cestoda</taxon>
        <taxon>Eucestoda</taxon>
        <taxon>Cyclophyllidea</taxon>
        <taxon>Hymenolepididae</taxon>
        <taxon>Hymenolepis</taxon>
    </lineage>
</organism>
<dbReference type="AlphaFoldDB" id="A0A564YBV6"/>
<name>A0A564YBV6_HYMDI</name>
<gene>
    <name evidence="1" type="ORF">WMSIL1_LOCUS4558</name>
</gene>
<protein>
    <submittedName>
        <fullName evidence="1">Uncharacterized protein</fullName>
    </submittedName>
</protein>
<reference evidence="1 2" key="1">
    <citation type="submission" date="2019-07" db="EMBL/GenBank/DDBJ databases">
        <authorList>
            <person name="Jastrzebski P J."/>
            <person name="Paukszto L."/>
            <person name="Jastrzebski P J."/>
        </authorList>
    </citation>
    <scope>NUCLEOTIDE SEQUENCE [LARGE SCALE GENOMIC DNA]</scope>
    <source>
        <strain evidence="1 2">WMS-il1</strain>
    </source>
</reference>